<evidence type="ECO:0000313" key="2">
    <source>
        <dbReference type="Proteomes" id="UP001055811"/>
    </source>
</evidence>
<dbReference type="EMBL" id="CM042015">
    <property type="protein sequence ID" value="KAI3708431.1"/>
    <property type="molecule type" value="Genomic_DNA"/>
</dbReference>
<proteinExistence type="predicted"/>
<comment type="caution">
    <text evidence="1">The sequence shown here is derived from an EMBL/GenBank/DDBJ whole genome shotgun (WGS) entry which is preliminary data.</text>
</comment>
<accession>A0ACB9AFZ3</accession>
<reference evidence="1 2" key="2">
    <citation type="journal article" date="2022" name="Mol. Ecol. Resour.">
        <title>The genomes of chicory, endive, great burdock and yacon provide insights into Asteraceae paleo-polyploidization history and plant inulin production.</title>
        <authorList>
            <person name="Fan W."/>
            <person name="Wang S."/>
            <person name="Wang H."/>
            <person name="Wang A."/>
            <person name="Jiang F."/>
            <person name="Liu H."/>
            <person name="Zhao H."/>
            <person name="Xu D."/>
            <person name="Zhang Y."/>
        </authorList>
    </citation>
    <scope>NUCLEOTIDE SEQUENCE [LARGE SCALE GENOMIC DNA]</scope>
    <source>
        <strain evidence="2">cv. Punajuju</strain>
        <tissue evidence="1">Leaves</tissue>
    </source>
</reference>
<reference evidence="2" key="1">
    <citation type="journal article" date="2022" name="Mol. Ecol. Resour.">
        <title>The genomes of chicory, endive, great burdock and yacon provide insights into Asteraceae palaeo-polyploidization history and plant inulin production.</title>
        <authorList>
            <person name="Fan W."/>
            <person name="Wang S."/>
            <person name="Wang H."/>
            <person name="Wang A."/>
            <person name="Jiang F."/>
            <person name="Liu H."/>
            <person name="Zhao H."/>
            <person name="Xu D."/>
            <person name="Zhang Y."/>
        </authorList>
    </citation>
    <scope>NUCLEOTIDE SEQUENCE [LARGE SCALE GENOMIC DNA]</scope>
    <source>
        <strain evidence="2">cv. Punajuju</strain>
    </source>
</reference>
<protein>
    <submittedName>
        <fullName evidence="1">Uncharacterized protein</fullName>
    </submittedName>
</protein>
<gene>
    <name evidence="1" type="ORF">L2E82_37600</name>
</gene>
<evidence type="ECO:0000313" key="1">
    <source>
        <dbReference type="EMBL" id="KAI3708431.1"/>
    </source>
</evidence>
<dbReference type="Proteomes" id="UP001055811">
    <property type="component" value="Linkage Group LG07"/>
</dbReference>
<name>A0ACB9AFZ3_CICIN</name>
<organism evidence="1 2">
    <name type="scientific">Cichorium intybus</name>
    <name type="common">Chicory</name>
    <dbReference type="NCBI Taxonomy" id="13427"/>
    <lineage>
        <taxon>Eukaryota</taxon>
        <taxon>Viridiplantae</taxon>
        <taxon>Streptophyta</taxon>
        <taxon>Embryophyta</taxon>
        <taxon>Tracheophyta</taxon>
        <taxon>Spermatophyta</taxon>
        <taxon>Magnoliopsida</taxon>
        <taxon>eudicotyledons</taxon>
        <taxon>Gunneridae</taxon>
        <taxon>Pentapetalae</taxon>
        <taxon>asterids</taxon>
        <taxon>campanulids</taxon>
        <taxon>Asterales</taxon>
        <taxon>Asteraceae</taxon>
        <taxon>Cichorioideae</taxon>
        <taxon>Cichorieae</taxon>
        <taxon>Cichoriinae</taxon>
        <taxon>Cichorium</taxon>
    </lineage>
</organism>
<keyword evidence="2" id="KW-1185">Reference proteome</keyword>
<sequence length="532" mass="60797">MKPPTIFLFFFLFSACAPLFQAFNNGDRGFKLEEKEEPHIKRSDFPSGFLFGAATSAYQVEGAYLEDAKSLSNWDVFCHSAGCGKNGENGDIADDHYHLFLKDIEIMHSLGLKAYKFSISWARILPRGRFGEVNLLGIMFYNKIIDNLILKGIEPFVTLFHNDFPQELEEKYGSWLNPEMQKEFLHLAEICFKSFGDRVKYWITINEPNIFIEWSYKYGIFPSSRCSEPFGNCLHGNSDVEPLIAMHNMLLAHGKAAKLYHETFQPKQGGSIGIVVHCLMFEPLTDSELDGEAAKRAFAFNIGWPLDPSIFGDYPKEMREYLGSELPSFSLEEKNFMKNSIDFIGINHYSAIYAKDCMNSTCSSIGSRAVQGFVDLVGERNGVLIGELTGLKDLYVVPRGMKEIVNEIKIRYNNKPMFVTENGYSPPYVQDELVSEILNDVKRVEFHTKYLASLAESIRGGADVRGYFIWSLMDGYEWLQGYNVRFGLYYVDRQTLSRTPKHSARWYKNLLRNNGDLISMEAIKFRSLQKDA</sequence>